<name>A0A6C0JMF6_9ZZZZ</name>
<evidence type="ECO:0008006" key="3">
    <source>
        <dbReference type="Google" id="ProtNLM"/>
    </source>
</evidence>
<sequence length="267" mass="30272">MSLSQTLTKTIDEVIQTFITRVSNKYNLDNDDLKSLWEEDVVKSKKPKKVVTTPVDDSPPREIDHEVLLKCNKAELVALCKAHGHKCSGTKSILMNRLLGKEEASTPKSKPKSKSKKTKAAQQAAVKATPVAKKLTAKIPNILIRRNQYNNYEHPETGLIFDNDSKIVIGKQNEDGSVDPLTEEDIDQCNAFKFKFKIPIDLDSKSTLVDVKVDELSEEDEDEDEEELEIDDDELELEEELVEEDLLDDDDLLGEDEEFEDYESDDE</sequence>
<feature type="compositionally biased region" description="Acidic residues" evidence="1">
    <location>
        <begin position="216"/>
        <end position="267"/>
    </location>
</feature>
<reference evidence="2" key="1">
    <citation type="journal article" date="2020" name="Nature">
        <title>Giant virus diversity and host interactions through global metagenomics.</title>
        <authorList>
            <person name="Schulz F."/>
            <person name="Roux S."/>
            <person name="Paez-Espino D."/>
            <person name="Jungbluth S."/>
            <person name="Walsh D.A."/>
            <person name="Denef V.J."/>
            <person name="McMahon K.D."/>
            <person name="Konstantinidis K.T."/>
            <person name="Eloe-Fadrosh E.A."/>
            <person name="Kyrpides N.C."/>
            <person name="Woyke T."/>
        </authorList>
    </citation>
    <scope>NUCLEOTIDE SEQUENCE</scope>
    <source>
        <strain evidence="2">GVMAG-S-1038524-41</strain>
    </source>
</reference>
<feature type="region of interest" description="Disordered" evidence="1">
    <location>
        <begin position="215"/>
        <end position="267"/>
    </location>
</feature>
<accession>A0A6C0JMF6</accession>
<feature type="compositionally biased region" description="Basic residues" evidence="1">
    <location>
        <begin position="109"/>
        <end position="119"/>
    </location>
</feature>
<protein>
    <recommendedName>
        <fullName evidence="3">SAP domain-containing protein</fullName>
    </recommendedName>
</protein>
<proteinExistence type="predicted"/>
<feature type="region of interest" description="Disordered" evidence="1">
    <location>
        <begin position="101"/>
        <end position="126"/>
    </location>
</feature>
<organism evidence="2">
    <name type="scientific">viral metagenome</name>
    <dbReference type="NCBI Taxonomy" id="1070528"/>
    <lineage>
        <taxon>unclassified sequences</taxon>
        <taxon>metagenomes</taxon>
        <taxon>organismal metagenomes</taxon>
    </lineage>
</organism>
<evidence type="ECO:0000313" key="2">
    <source>
        <dbReference type="EMBL" id="QHU06882.1"/>
    </source>
</evidence>
<evidence type="ECO:0000256" key="1">
    <source>
        <dbReference type="SAM" id="MobiDB-lite"/>
    </source>
</evidence>
<dbReference type="AlphaFoldDB" id="A0A6C0JMF6"/>
<dbReference type="EMBL" id="MN740668">
    <property type="protein sequence ID" value="QHU06882.1"/>
    <property type="molecule type" value="Genomic_DNA"/>
</dbReference>